<reference evidence="6 7" key="1">
    <citation type="submission" date="2016-02" db="EMBL/GenBank/DDBJ databases">
        <title>Genome sequence of Moorella mulderi DSM 14980.</title>
        <authorList>
            <person name="Poehlein A."/>
            <person name="Daniel R."/>
        </authorList>
    </citation>
    <scope>NUCLEOTIDE SEQUENCE [LARGE SCALE GENOMIC DNA]</scope>
    <source>
        <strain evidence="6 7">DSM 14980</strain>
    </source>
</reference>
<evidence type="ECO:0000256" key="4">
    <source>
        <dbReference type="SAM" id="Phobius"/>
    </source>
</evidence>
<keyword evidence="4" id="KW-0812">Transmembrane</keyword>
<protein>
    <submittedName>
        <fullName evidence="6">Beta-barrel assembly-enhancing protease</fullName>
    </submittedName>
</protein>
<gene>
    <name evidence="6" type="primary">bepA</name>
    <name evidence="6" type="ORF">MOMUL_27590</name>
</gene>
<name>A0A151ATN8_9FIRM</name>
<dbReference type="RefSeq" id="WP_064774440.1">
    <property type="nucleotide sequence ID" value="NZ_LTBC01000017.1"/>
</dbReference>
<dbReference type="PANTHER" id="PTHR44943:SF8">
    <property type="entry name" value="TPR REPEAT-CONTAINING PROTEIN MJ0263"/>
    <property type="match status" value="1"/>
</dbReference>
<evidence type="ECO:0000259" key="5">
    <source>
        <dbReference type="Pfam" id="PF14020"/>
    </source>
</evidence>
<keyword evidence="6" id="KW-0645">Protease</keyword>
<evidence type="ECO:0000313" key="6">
    <source>
        <dbReference type="EMBL" id="KYH30975.1"/>
    </source>
</evidence>
<feature type="repeat" description="TPR" evidence="3">
    <location>
        <begin position="141"/>
        <end position="174"/>
    </location>
</feature>
<dbReference type="Proteomes" id="UP000075670">
    <property type="component" value="Unassembled WGS sequence"/>
</dbReference>
<comment type="caution">
    <text evidence="6">The sequence shown here is derived from an EMBL/GenBank/DDBJ whole genome shotgun (WGS) entry which is preliminary data.</text>
</comment>
<dbReference type="InterPro" id="IPR011990">
    <property type="entry name" value="TPR-like_helical_dom_sf"/>
</dbReference>
<organism evidence="6 7">
    <name type="scientific">Moorella mulderi DSM 14980</name>
    <dbReference type="NCBI Taxonomy" id="1122241"/>
    <lineage>
        <taxon>Bacteria</taxon>
        <taxon>Bacillati</taxon>
        <taxon>Bacillota</taxon>
        <taxon>Clostridia</taxon>
        <taxon>Neomoorellales</taxon>
        <taxon>Neomoorellaceae</taxon>
        <taxon>Neomoorella</taxon>
    </lineage>
</organism>
<accession>A0A151ATN8</accession>
<evidence type="ECO:0000256" key="3">
    <source>
        <dbReference type="PROSITE-ProRule" id="PRU00339"/>
    </source>
</evidence>
<dbReference type="Gene3D" id="1.25.40.10">
    <property type="entry name" value="Tetratricopeptide repeat domain"/>
    <property type="match status" value="1"/>
</dbReference>
<evidence type="ECO:0000256" key="1">
    <source>
        <dbReference type="ARBA" id="ARBA00022737"/>
    </source>
</evidence>
<dbReference type="Pfam" id="PF13432">
    <property type="entry name" value="TPR_16"/>
    <property type="match status" value="1"/>
</dbReference>
<keyword evidence="4" id="KW-1133">Transmembrane helix</keyword>
<dbReference type="PROSITE" id="PS50005">
    <property type="entry name" value="TPR"/>
    <property type="match status" value="2"/>
</dbReference>
<dbReference type="InterPro" id="IPR051685">
    <property type="entry name" value="Ycf3/AcsC/BcsC/TPR_MFPF"/>
</dbReference>
<dbReference type="Pfam" id="PF14020">
    <property type="entry name" value="DUF4236"/>
    <property type="match status" value="1"/>
</dbReference>
<feature type="transmembrane region" description="Helical" evidence="4">
    <location>
        <begin position="96"/>
        <end position="129"/>
    </location>
</feature>
<dbReference type="InterPro" id="IPR025330">
    <property type="entry name" value="DUF4236"/>
</dbReference>
<dbReference type="AlphaFoldDB" id="A0A151ATN8"/>
<keyword evidence="7" id="KW-1185">Reference proteome</keyword>
<dbReference type="PANTHER" id="PTHR44943">
    <property type="entry name" value="CELLULOSE SYNTHASE OPERON PROTEIN C"/>
    <property type="match status" value="1"/>
</dbReference>
<dbReference type="OrthoDB" id="983149at2"/>
<keyword evidence="1" id="KW-0677">Repeat</keyword>
<feature type="repeat" description="TPR" evidence="3">
    <location>
        <begin position="175"/>
        <end position="208"/>
    </location>
</feature>
<evidence type="ECO:0000313" key="7">
    <source>
        <dbReference type="Proteomes" id="UP000075670"/>
    </source>
</evidence>
<proteinExistence type="predicted"/>
<dbReference type="PATRIC" id="fig|1122241.3.peg.2935"/>
<dbReference type="InterPro" id="IPR019734">
    <property type="entry name" value="TPR_rpt"/>
</dbReference>
<dbReference type="GO" id="GO:0008233">
    <property type="term" value="F:peptidase activity"/>
    <property type="evidence" value="ECO:0007669"/>
    <property type="project" value="UniProtKB-KW"/>
</dbReference>
<keyword evidence="2 3" id="KW-0802">TPR repeat</keyword>
<dbReference type="SMART" id="SM00028">
    <property type="entry name" value="TPR"/>
    <property type="match status" value="3"/>
</dbReference>
<dbReference type="EMBL" id="LTBC01000017">
    <property type="protein sequence ID" value="KYH30975.1"/>
    <property type="molecule type" value="Genomic_DNA"/>
</dbReference>
<feature type="domain" description="DUF4236" evidence="5">
    <location>
        <begin position="3"/>
        <end position="54"/>
    </location>
</feature>
<keyword evidence="4" id="KW-0472">Membrane</keyword>
<dbReference type="SUPFAM" id="SSF48452">
    <property type="entry name" value="TPR-like"/>
    <property type="match status" value="1"/>
</dbReference>
<dbReference type="GO" id="GO:0006508">
    <property type="term" value="P:proteolysis"/>
    <property type="evidence" value="ECO:0007669"/>
    <property type="project" value="UniProtKB-KW"/>
</dbReference>
<keyword evidence="6" id="KW-0378">Hydrolase</keyword>
<evidence type="ECO:0000256" key="2">
    <source>
        <dbReference type="ARBA" id="ARBA00022803"/>
    </source>
</evidence>
<sequence length="331" mass="37468">MGWRFRKSIRIAKGVRLNLSKRGVGLSVGGKGFRVGIGPRGAYTSTSIPGTGLYSINYFGKNKSRDFPKAEQNFSSQPKIEGYNLNMPPELATSSIYTALGCLWFLISVIFLFIWWPIGILGIIIQIAWAAKSANSPTGKAKNHFLQGKIALQKGEWQKALEEFLKVLEVNPKINSLYREIAFLYRRLDNPEEAAKYFEKYLTSYPDDAVIKLNYASILGITKQYHKAIEILQSLPPEMKQELVVINTLASAFLGLNKPELALEVLEKGPVRSRKTMDEQMKLFRYLLGITYKELGENNKAIKQFYKIYVEDTEYEDVKALLKELDPSFGG</sequence>